<dbReference type="PANTHER" id="PTHR21716:SF53">
    <property type="entry name" value="PERMEASE PERM-RELATED"/>
    <property type="match status" value="1"/>
</dbReference>
<feature type="transmembrane region" description="Helical" evidence="8">
    <location>
        <begin position="66"/>
        <end position="91"/>
    </location>
</feature>
<keyword evidence="5 8" id="KW-0812">Transmembrane</keyword>
<keyword evidence="6 8" id="KW-1133">Transmembrane helix</keyword>
<dbReference type="InterPro" id="IPR002549">
    <property type="entry name" value="AI-2E-like"/>
</dbReference>
<feature type="transmembrane region" description="Helical" evidence="8">
    <location>
        <begin position="36"/>
        <end position="54"/>
    </location>
</feature>
<keyword evidence="10" id="KW-1185">Reference proteome</keyword>
<keyword evidence="4" id="KW-1003">Cell membrane</keyword>
<dbReference type="RefSeq" id="WP_218445875.1">
    <property type="nucleotide sequence ID" value="NZ_JAGSPA010000003.1"/>
</dbReference>
<evidence type="ECO:0000256" key="6">
    <source>
        <dbReference type="ARBA" id="ARBA00022989"/>
    </source>
</evidence>
<comment type="similarity">
    <text evidence="2">Belongs to the autoinducer-2 exporter (AI-2E) (TC 2.A.86) family.</text>
</comment>
<comment type="subcellular location">
    <subcellularLocation>
        <location evidence="1">Cell membrane</location>
        <topology evidence="1">Multi-pass membrane protein</topology>
    </subcellularLocation>
</comment>
<feature type="transmembrane region" description="Helical" evidence="8">
    <location>
        <begin position="147"/>
        <end position="170"/>
    </location>
</feature>
<dbReference type="Proteomes" id="UP000722336">
    <property type="component" value="Unassembled WGS sequence"/>
</dbReference>
<dbReference type="PANTHER" id="PTHR21716">
    <property type="entry name" value="TRANSMEMBRANE PROTEIN"/>
    <property type="match status" value="1"/>
</dbReference>
<accession>A0ABS6SF52</accession>
<evidence type="ECO:0000256" key="3">
    <source>
        <dbReference type="ARBA" id="ARBA00022448"/>
    </source>
</evidence>
<evidence type="ECO:0000256" key="5">
    <source>
        <dbReference type="ARBA" id="ARBA00022692"/>
    </source>
</evidence>
<evidence type="ECO:0000313" key="10">
    <source>
        <dbReference type="Proteomes" id="UP000722336"/>
    </source>
</evidence>
<organism evidence="9 10">
    <name type="scientific">Pacificimonas pallii</name>
    <dbReference type="NCBI Taxonomy" id="2827236"/>
    <lineage>
        <taxon>Bacteria</taxon>
        <taxon>Pseudomonadati</taxon>
        <taxon>Pseudomonadota</taxon>
        <taxon>Alphaproteobacteria</taxon>
        <taxon>Sphingomonadales</taxon>
        <taxon>Sphingosinicellaceae</taxon>
        <taxon>Pacificimonas</taxon>
    </lineage>
</organism>
<feature type="transmembrane region" description="Helical" evidence="8">
    <location>
        <begin position="234"/>
        <end position="263"/>
    </location>
</feature>
<name>A0ABS6SF52_9SPHN</name>
<feature type="transmembrane region" description="Helical" evidence="8">
    <location>
        <begin position="270"/>
        <end position="288"/>
    </location>
</feature>
<evidence type="ECO:0000256" key="4">
    <source>
        <dbReference type="ARBA" id="ARBA00022475"/>
    </source>
</evidence>
<feature type="transmembrane region" description="Helical" evidence="8">
    <location>
        <begin position="204"/>
        <end position="228"/>
    </location>
</feature>
<evidence type="ECO:0000256" key="8">
    <source>
        <dbReference type="SAM" id="Phobius"/>
    </source>
</evidence>
<evidence type="ECO:0000256" key="2">
    <source>
        <dbReference type="ARBA" id="ARBA00009773"/>
    </source>
</evidence>
<keyword evidence="3" id="KW-0813">Transport</keyword>
<evidence type="ECO:0000256" key="1">
    <source>
        <dbReference type="ARBA" id="ARBA00004651"/>
    </source>
</evidence>
<proteinExistence type="inferred from homology"/>
<reference evidence="9 10" key="1">
    <citation type="submission" date="2021-04" db="EMBL/GenBank/DDBJ databases">
        <authorList>
            <person name="Pira H."/>
            <person name="Risdian C."/>
            <person name="Wink J."/>
        </authorList>
    </citation>
    <scope>NUCLEOTIDE SEQUENCE [LARGE SCALE GENOMIC DNA]</scope>
    <source>
        <strain evidence="9 10">WHA3</strain>
    </source>
</reference>
<protein>
    <submittedName>
        <fullName evidence="9">AI-2E family transporter</fullName>
    </submittedName>
</protein>
<dbReference type="EMBL" id="JAGSPA010000003">
    <property type="protein sequence ID" value="MBV7257038.1"/>
    <property type="molecule type" value="Genomic_DNA"/>
</dbReference>
<sequence length="363" mass="39616">MQTDFLGRSIRLPALHWGWLALAAIIVWFVWQTAAILPPFIAGLVIAYLLDPVADRMEEKGIRRWVATAIVLTLFFAVFIGIILLIAPLVVSQFEALIETLPGLVDTVRPLAEKLYAQANLLVDLESVTDDMLQRGAEFATTIMRGVLAQGLAVANLLALLVIMPVVAFYSLRDFDDLTAQVQRYFPVRHADRIKSLLTDMDHALAGFVRGQFLVCFVLALCYAAGWWLTGLDYALVLGLIAGILAFIPYLGAVISVALALLVGLGQFGLDWWQLFLIFLVFQLGQVLEGSILTPNLVGERIGLHPLWVLFAVFAGGELAGLWGVFLAVPIAAILAVLVRAVMRAYLESPIYSAEAGPAADSE</sequence>
<evidence type="ECO:0000256" key="7">
    <source>
        <dbReference type="ARBA" id="ARBA00023136"/>
    </source>
</evidence>
<comment type="caution">
    <text evidence="9">The sequence shown here is derived from an EMBL/GenBank/DDBJ whole genome shotgun (WGS) entry which is preliminary data.</text>
</comment>
<feature type="transmembrane region" description="Helical" evidence="8">
    <location>
        <begin position="308"/>
        <end position="339"/>
    </location>
</feature>
<feature type="transmembrane region" description="Helical" evidence="8">
    <location>
        <begin position="12"/>
        <end position="30"/>
    </location>
</feature>
<gene>
    <name evidence="9" type="ORF">KCG44_09610</name>
</gene>
<dbReference type="Pfam" id="PF01594">
    <property type="entry name" value="AI-2E_transport"/>
    <property type="match status" value="1"/>
</dbReference>
<keyword evidence="7 8" id="KW-0472">Membrane</keyword>
<evidence type="ECO:0000313" key="9">
    <source>
        <dbReference type="EMBL" id="MBV7257038.1"/>
    </source>
</evidence>